<protein>
    <submittedName>
        <fullName evidence="1">Uncharacterized protein</fullName>
    </submittedName>
</protein>
<name>C0GF55_DETAL</name>
<reference evidence="1 2" key="1">
    <citation type="submission" date="2009-02" db="EMBL/GenBank/DDBJ databases">
        <title>Sequencing of the draft genome and assembly of Dethiobacter alkaliphilus AHT 1.</title>
        <authorList>
            <consortium name="US DOE Joint Genome Institute (JGI-PGF)"/>
            <person name="Lucas S."/>
            <person name="Copeland A."/>
            <person name="Lapidus A."/>
            <person name="Glavina del Rio T."/>
            <person name="Dalin E."/>
            <person name="Tice H."/>
            <person name="Bruce D."/>
            <person name="Goodwin L."/>
            <person name="Pitluck S."/>
            <person name="Larimer F."/>
            <person name="Land M.L."/>
            <person name="Hauser L."/>
            <person name="Muyzer G."/>
        </authorList>
    </citation>
    <scope>NUCLEOTIDE SEQUENCE [LARGE SCALE GENOMIC DNA]</scope>
    <source>
        <strain evidence="1 2">AHT 1</strain>
    </source>
</reference>
<organism evidence="1 2">
    <name type="scientific">Dethiobacter alkaliphilus AHT 1</name>
    <dbReference type="NCBI Taxonomy" id="555088"/>
    <lineage>
        <taxon>Bacteria</taxon>
        <taxon>Bacillati</taxon>
        <taxon>Bacillota</taxon>
        <taxon>Dethiobacteria</taxon>
        <taxon>Dethiobacterales</taxon>
        <taxon>Dethiobacteraceae</taxon>
        <taxon>Dethiobacter</taxon>
    </lineage>
</organism>
<sequence>MSCNNKKNKKLSKKELKNCRANQNCNASDVTDSVEFADEPFADVSKKKCARDKRNKK</sequence>
<proteinExistence type="predicted"/>
<dbReference type="RefSeq" id="WP_008515625.1">
    <property type="nucleotide sequence ID" value="NZ_ACJM01000004.1"/>
</dbReference>
<keyword evidence="2" id="KW-1185">Reference proteome</keyword>
<accession>C0GF55</accession>
<dbReference type="EMBL" id="ACJM01000004">
    <property type="protein sequence ID" value="EEG78237.1"/>
    <property type="molecule type" value="Genomic_DNA"/>
</dbReference>
<evidence type="ECO:0000313" key="1">
    <source>
        <dbReference type="EMBL" id="EEG78237.1"/>
    </source>
</evidence>
<evidence type="ECO:0000313" key="2">
    <source>
        <dbReference type="Proteomes" id="UP000006443"/>
    </source>
</evidence>
<dbReference type="Proteomes" id="UP000006443">
    <property type="component" value="Unassembled WGS sequence"/>
</dbReference>
<dbReference type="AlphaFoldDB" id="C0GF55"/>
<comment type="caution">
    <text evidence="1">The sequence shown here is derived from an EMBL/GenBank/DDBJ whole genome shotgun (WGS) entry which is preliminary data.</text>
</comment>
<gene>
    <name evidence="1" type="ORF">DealDRAFT_1114</name>
</gene>